<dbReference type="PANTHER" id="PTHR43794:SF11">
    <property type="entry name" value="AMIDOHYDROLASE-RELATED DOMAIN-CONTAINING PROTEIN"/>
    <property type="match status" value="1"/>
</dbReference>
<dbReference type="InterPro" id="IPR006680">
    <property type="entry name" value="Amidohydro-rel"/>
</dbReference>
<keyword evidence="4" id="KW-1185">Reference proteome</keyword>
<dbReference type="SUPFAM" id="SSF51556">
    <property type="entry name" value="Metallo-dependent hydrolases"/>
    <property type="match status" value="1"/>
</dbReference>
<evidence type="ECO:0000259" key="2">
    <source>
        <dbReference type="Pfam" id="PF01979"/>
    </source>
</evidence>
<proteinExistence type="predicted"/>
<dbReference type="RefSeq" id="WP_013256463.1">
    <property type="nucleotide sequence ID" value="NC_014364.1"/>
</dbReference>
<dbReference type="SUPFAM" id="SSF51338">
    <property type="entry name" value="Composite domain of metallo-dependent hydrolases"/>
    <property type="match status" value="1"/>
</dbReference>
<evidence type="ECO:0000313" key="3">
    <source>
        <dbReference type="EMBL" id="ADK83004.1"/>
    </source>
</evidence>
<dbReference type="Proteomes" id="UP000002318">
    <property type="component" value="Chromosome"/>
</dbReference>
<organism evidence="3 4">
    <name type="scientific">Sediminispirochaeta smaragdinae (strain DSM 11293 / JCM 15392 / SEBR 4228)</name>
    <name type="common">Spirochaeta smaragdinae</name>
    <dbReference type="NCBI Taxonomy" id="573413"/>
    <lineage>
        <taxon>Bacteria</taxon>
        <taxon>Pseudomonadati</taxon>
        <taxon>Spirochaetota</taxon>
        <taxon>Spirochaetia</taxon>
        <taxon>Spirochaetales</taxon>
        <taxon>Spirochaetaceae</taxon>
        <taxon>Sediminispirochaeta</taxon>
    </lineage>
</organism>
<sequence length="440" mass="48705">MDSYLVRNCDIADVETLSFRRQDILVEGMRIAKIASSIRPTGNETVIDAGAKMLLPGFVDCHSHLLQTFSKGYLDDYPIVDWLVRMYKIEEVMSEEDNYYAVLLGCLEALRFGTTTINEMCGQRYLDSTMQAIDDSGIRATVGLSHTDIPENDVTPLWTVEESLKESEELFHRHHLHLEGRLRTSCAPSGLPACSKELMQQLKGFTRSHGLIFHTHLAEGPVETKKIRECTGWGEAEALYNYGVLDRDTLLAHSIWLEDDELGLIKESGAHPVYCPSTNLKISDGIPKVDAMLKMGIPVCLGCDGEASSSNRDMVLEARIGAYLQKGASLDPSSMDLSTTYAMMTRCGAEALKYSDLGVIREGALADFILVDTRGNLALSNQNTRLSNFLYAGSGSDVDTVFVNGRLLVHGKNFLSFDIQEILEKCETLLSGLDEKIRGI</sequence>
<keyword evidence="1" id="KW-0378">Hydrolase</keyword>
<dbReference type="AlphaFoldDB" id="E1R935"/>
<dbReference type="PANTHER" id="PTHR43794">
    <property type="entry name" value="AMINOHYDROLASE SSNA-RELATED"/>
    <property type="match status" value="1"/>
</dbReference>
<dbReference type="InterPro" id="IPR011059">
    <property type="entry name" value="Metal-dep_hydrolase_composite"/>
</dbReference>
<gene>
    <name evidence="3" type="ordered locus">Spirs_3919</name>
</gene>
<accession>E1R935</accession>
<dbReference type="Gene3D" id="3.20.20.140">
    <property type="entry name" value="Metal-dependent hydrolases"/>
    <property type="match status" value="1"/>
</dbReference>
<evidence type="ECO:0000313" key="4">
    <source>
        <dbReference type="Proteomes" id="UP000002318"/>
    </source>
</evidence>
<dbReference type="GO" id="GO:0016810">
    <property type="term" value="F:hydrolase activity, acting on carbon-nitrogen (but not peptide) bonds"/>
    <property type="evidence" value="ECO:0007669"/>
    <property type="project" value="InterPro"/>
</dbReference>
<dbReference type="eggNOG" id="COG0402">
    <property type="taxonomic scope" value="Bacteria"/>
</dbReference>
<dbReference type="OrthoDB" id="9807210at2"/>
<dbReference type="InterPro" id="IPR032466">
    <property type="entry name" value="Metal_Hydrolase"/>
</dbReference>
<dbReference type="KEGG" id="ssm:Spirs_3919"/>
<dbReference type="STRING" id="573413.Spirs_3919"/>
<feature type="domain" description="Amidohydrolase-related" evidence="2">
    <location>
        <begin position="53"/>
        <end position="407"/>
    </location>
</feature>
<evidence type="ECO:0000256" key="1">
    <source>
        <dbReference type="ARBA" id="ARBA00022801"/>
    </source>
</evidence>
<dbReference type="InterPro" id="IPR050287">
    <property type="entry name" value="MTA/SAH_deaminase"/>
</dbReference>
<protein>
    <submittedName>
        <fullName evidence="3">Amidohydrolase</fullName>
    </submittedName>
</protein>
<dbReference type="Pfam" id="PF01979">
    <property type="entry name" value="Amidohydro_1"/>
    <property type="match status" value="1"/>
</dbReference>
<dbReference type="HOGENOM" id="CLU_012358_2_1_12"/>
<name>E1R935_SEDSS</name>
<reference evidence="3 4" key="1">
    <citation type="journal article" date="2010" name="Stand. Genomic Sci.">
        <title>Complete genome sequence of Spirochaeta smaragdinae type strain (SEBR 4228).</title>
        <authorList>
            <person name="Mavromatis K."/>
            <person name="Yasawong M."/>
            <person name="Chertkov O."/>
            <person name="Lapidus A."/>
            <person name="Lucas S."/>
            <person name="Nolan M."/>
            <person name="Del Rio T.G."/>
            <person name="Tice H."/>
            <person name="Cheng J.F."/>
            <person name="Pitluck S."/>
            <person name="Liolios K."/>
            <person name="Ivanova N."/>
            <person name="Tapia R."/>
            <person name="Han C."/>
            <person name="Bruce D."/>
            <person name="Goodwin L."/>
            <person name="Pati A."/>
            <person name="Chen A."/>
            <person name="Palaniappan K."/>
            <person name="Land M."/>
            <person name="Hauser L."/>
            <person name="Chang Y.J."/>
            <person name="Jeffries C.D."/>
            <person name="Detter J.C."/>
            <person name="Rohde M."/>
            <person name="Brambilla E."/>
            <person name="Spring S."/>
            <person name="Goker M."/>
            <person name="Sikorski J."/>
            <person name="Woyke T."/>
            <person name="Bristow J."/>
            <person name="Eisen J.A."/>
            <person name="Markowitz V."/>
            <person name="Hugenholtz P."/>
            <person name="Klenk H.P."/>
            <person name="Kyrpides N.C."/>
        </authorList>
    </citation>
    <scope>NUCLEOTIDE SEQUENCE [LARGE SCALE GENOMIC DNA]</scope>
    <source>
        <strain evidence="4">DSM 11293 / JCM 15392 / SEBR 4228</strain>
    </source>
</reference>
<dbReference type="Gene3D" id="2.30.40.10">
    <property type="entry name" value="Urease, subunit C, domain 1"/>
    <property type="match status" value="1"/>
</dbReference>
<dbReference type="EMBL" id="CP002116">
    <property type="protein sequence ID" value="ADK83004.1"/>
    <property type="molecule type" value="Genomic_DNA"/>
</dbReference>